<evidence type="ECO:0000313" key="2">
    <source>
        <dbReference type="EMBL" id="EGV17689.1"/>
    </source>
</evidence>
<evidence type="ECO:0000313" key="3">
    <source>
        <dbReference type="Proteomes" id="UP000005459"/>
    </source>
</evidence>
<reference evidence="2 3" key="1">
    <citation type="submission" date="2011-06" db="EMBL/GenBank/DDBJ databases">
        <title>The draft genome of Thiocapsa marina 5811.</title>
        <authorList>
            <consortium name="US DOE Joint Genome Institute (JGI-PGF)"/>
            <person name="Lucas S."/>
            <person name="Han J."/>
            <person name="Cheng J.-F."/>
            <person name="Goodwin L."/>
            <person name="Pitluck S."/>
            <person name="Peters L."/>
            <person name="Land M.L."/>
            <person name="Hauser L."/>
            <person name="Vogl K."/>
            <person name="Liu Z."/>
            <person name="Imhoff J."/>
            <person name="Thiel V."/>
            <person name="Frigaard N.-U."/>
            <person name="Bryant D."/>
            <person name="Woyke T.J."/>
        </authorList>
    </citation>
    <scope>NUCLEOTIDE SEQUENCE [LARGE SCALE GENOMIC DNA]</scope>
    <source>
        <strain evidence="2 3">5811</strain>
    </source>
</reference>
<gene>
    <name evidence="2" type="ORF">ThimaDRAFT_3234</name>
</gene>
<sequence>MMTFTSKKQWTGAALALLITGSALGAPPVSVGQLEFEPIRLADAAGAKLERAILTYMDDAYEVRVNGLGIGGAAGVTVSVTGEVSGLKKLMDLEDIFVTSLADPSETDVSSDDLWIQSDRGVTIRLRTDNPNVGIAPGSDEVTVLFGWGE</sequence>
<evidence type="ECO:0000256" key="1">
    <source>
        <dbReference type="SAM" id="SignalP"/>
    </source>
</evidence>
<dbReference type="OrthoDB" id="5770401at2"/>
<dbReference type="AlphaFoldDB" id="F9UDP2"/>
<dbReference type="EMBL" id="AFWV01000010">
    <property type="protein sequence ID" value="EGV17689.1"/>
    <property type="molecule type" value="Genomic_DNA"/>
</dbReference>
<feature type="signal peptide" evidence="1">
    <location>
        <begin position="1"/>
        <end position="25"/>
    </location>
</feature>
<organism evidence="2 3">
    <name type="scientific">Thiocapsa marina 5811</name>
    <dbReference type="NCBI Taxonomy" id="768671"/>
    <lineage>
        <taxon>Bacteria</taxon>
        <taxon>Pseudomonadati</taxon>
        <taxon>Pseudomonadota</taxon>
        <taxon>Gammaproteobacteria</taxon>
        <taxon>Chromatiales</taxon>
        <taxon>Chromatiaceae</taxon>
        <taxon>Thiocapsa</taxon>
    </lineage>
</organism>
<accession>F9UDP2</accession>
<name>F9UDP2_9GAMM</name>
<proteinExistence type="predicted"/>
<keyword evidence="3" id="KW-1185">Reference proteome</keyword>
<feature type="chain" id="PRO_5003394164" evidence="1">
    <location>
        <begin position="26"/>
        <end position="150"/>
    </location>
</feature>
<dbReference type="RefSeq" id="WP_007194106.1">
    <property type="nucleotide sequence ID" value="NZ_AFWV01000010.1"/>
</dbReference>
<dbReference type="Proteomes" id="UP000005459">
    <property type="component" value="Unassembled WGS sequence"/>
</dbReference>
<protein>
    <submittedName>
        <fullName evidence="2">Uncharacterized protein</fullName>
    </submittedName>
</protein>
<keyword evidence="1" id="KW-0732">Signal</keyword>